<organism evidence="2 3">
    <name type="scientific">Liparis tanakae</name>
    <name type="common">Tanaka's snailfish</name>
    <dbReference type="NCBI Taxonomy" id="230148"/>
    <lineage>
        <taxon>Eukaryota</taxon>
        <taxon>Metazoa</taxon>
        <taxon>Chordata</taxon>
        <taxon>Craniata</taxon>
        <taxon>Vertebrata</taxon>
        <taxon>Euteleostomi</taxon>
        <taxon>Actinopterygii</taxon>
        <taxon>Neopterygii</taxon>
        <taxon>Teleostei</taxon>
        <taxon>Neoteleostei</taxon>
        <taxon>Acanthomorphata</taxon>
        <taxon>Eupercaria</taxon>
        <taxon>Perciformes</taxon>
        <taxon>Cottioidei</taxon>
        <taxon>Cottales</taxon>
        <taxon>Liparidae</taxon>
        <taxon>Liparis</taxon>
    </lineage>
</organism>
<feature type="compositionally biased region" description="Low complexity" evidence="1">
    <location>
        <begin position="101"/>
        <end position="118"/>
    </location>
</feature>
<dbReference type="AlphaFoldDB" id="A0A4Z2GVS3"/>
<evidence type="ECO:0000313" key="3">
    <source>
        <dbReference type="Proteomes" id="UP000314294"/>
    </source>
</evidence>
<comment type="caution">
    <text evidence="2">The sequence shown here is derived from an EMBL/GenBank/DDBJ whole genome shotgun (WGS) entry which is preliminary data.</text>
</comment>
<gene>
    <name evidence="2" type="ORF">EYF80_032156</name>
</gene>
<name>A0A4Z2GVS3_9TELE</name>
<evidence type="ECO:0000313" key="2">
    <source>
        <dbReference type="EMBL" id="TNN57626.1"/>
    </source>
</evidence>
<dbReference type="EMBL" id="SRLO01000400">
    <property type="protein sequence ID" value="TNN57626.1"/>
    <property type="molecule type" value="Genomic_DNA"/>
</dbReference>
<feature type="region of interest" description="Disordered" evidence="1">
    <location>
        <begin position="1"/>
        <end position="87"/>
    </location>
</feature>
<feature type="region of interest" description="Disordered" evidence="1">
    <location>
        <begin position="99"/>
        <end position="118"/>
    </location>
</feature>
<feature type="compositionally biased region" description="Basic and acidic residues" evidence="1">
    <location>
        <begin position="29"/>
        <end position="47"/>
    </location>
</feature>
<evidence type="ECO:0000256" key="1">
    <source>
        <dbReference type="SAM" id="MobiDB-lite"/>
    </source>
</evidence>
<accession>A0A4Z2GVS3</accession>
<proteinExistence type="predicted"/>
<sequence>MAKVDSLSHTHLVRNESTSTALQPLADQDPSREELHGRRGKHTREGEGAESDAQAATKEAAARRRRAAGLCPDSEHTTASDTLPLPAGARRTCHLSVEQLNNNENNNNNNNNSNLLSD</sequence>
<keyword evidence="3" id="KW-1185">Reference proteome</keyword>
<protein>
    <submittedName>
        <fullName evidence="2">Uncharacterized protein</fullName>
    </submittedName>
</protein>
<reference evidence="2 3" key="1">
    <citation type="submission" date="2019-03" db="EMBL/GenBank/DDBJ databases">
        <title>First draft genome of Liparis tanakae, snailfish: a comprehensive survey of snailfish specific genes.</title>
        <authorList>
            <person name="Kim W."/>
            <person name="Song I."/>
            <person name="Jeong J.-H."/>
            <person name="Kim D."/>
            <person name="Kim S."/>
            <person name="Ryu S."/>
            <person name="Song J.Y."/>
            <person name="Lee S.K."/>
        </authorList>
    </citation>
    <scope>NUCLEOTIDE SEQUENCE [LARGE SCALE GENOMIC DNA]</scope>
    <source>
        <tissue evidence="2">Muscle</tissue>
    </source>
</reference>
<dbReference type="Proteomes" id="UP000314294">
    <property type="component" value="Unassembled WGS sequence"/>
</dbReference>